<reference evidence="3 6" key="2">
    <citation type="journal article" date="2019" name="Emerg. Microbes Infect.">
        <title>Comprehensive subspecies identification of 175 nontuberculous mycobacteria species based on 7547 genomic profiles.</title>
        <authorList>
            <person name="Matsumoto Y."/>
            <person name="Kinjo T."/>
            <person name="Motooka D."/>
            <person name="Nabeya D."/>
            <person name="Jung N."/>
            <person name="Uechi K."/>
            <person name="Horii T."/>
            <person name="Iida T."/>
            <person name="Fujita J."/>
            <person name="Nakamura S."/>
        </authorList>
    </citation>
    <scope>NUCLEOTIDE SEQUENCE [LARGE SCALE GENOMIC DNA]</scope>
    <source>
        <strain evidence="3 6">JCM 12405</strain>
    </source>
</reference>
<evidence type="ECO:0000259" key="2">
    <source>
        <dbReference type="PROSITE" id="PS50846"/>
    </source>
</evidence>
<organism evidence="4 5">
    <name type="scientific">Mycolicibacterium doricum</name>
    <dbReference type="NCBI Taxonomy" id="126673"/>
    <lineage>
        <taxon>Bacteria</taxon>
        <taxon>Bacillati</taxon>
        <taxon>Actinomycetota</taxon>
        <taxon>Actinomycetes</taxon>
        <taxon>Mycobacteriales</taxon>
        <taxon>Mycobacteriaceae</taxon>
        <taxon>Mycolicibacterium</taxon>
    </lineage>
</organism>
<accession>A0A1X1TF11</accession>
<dbReference type="EMBL" id="LQOS01000019">
    <property type="protein sequence ID" value="ORV43143.1"/>
    <property type="molecule type" value="Genomic_DNA"/>
</dbReference>
<gene>
    <name evidence="4" type="ORF">AWC01_06465</name>
    <name evidence="3" type="ORF">MDOR_27780</name>
</gene>
<dbReference type="Gene3D" id="3.30.70.100">
    <property type="match status" value="1"/>
</dbReference>
<dbReference type="Proteomes" id="UP000467201">
    <property type="component" value="Chromosome"/>
</dbReference>
<evidence type="ECO:0000313" key="3">
    <source>
        <dbReference type="EMBL" id="BBZ08609.1"/>
    </source>
</evidence>
<dbReference type="KEGG" id="mdr:MDOR_27780"/>
<keyword evidence="1" id="KW-0479">Metal-binding</keyword>
<proteinExistence type="predicted"/>
<dbReference type="Pfam" id="PF00403">
    <property type="entry name" value="HMA"/>
    <property type="match status" value="1"/>
</dbReference>
<dbReference type="EMBL" id="AP022605">
    <property type="protein sequence ID" value="BBZ08609.1"/>
    <property type="molecule type" value="Genomic_DNA"/>
</dbReference>
<dbReference type="CDD" id="cd00371">
    <property type="entry name" value="HMA"/>
    <property type="match status" value="1"/>
</dbReference>
<dbReference type="RefSeq" id="WP_085189187.1">
    <property type="nucleotide sequence ID" value="NZ_AP022605.1"/>
</dbReference>
<dbReference type="Proteomes" id="UP000193564">
    <property type="component" value="Unassembled WGS sequence"/>
</dbReference>
<sequence>MSLKLEVEGMSCAHCVASITKAVQPLPGVTGVTVDLDAAAVTVTGEPDKAAVVTAIEDCGYDVRSTA</sequence>
<protein>
    <submittedName>
        <fullName evidence="4">Heavy metal transporter</fullName>
    </submittedName>
</protein>
<dbReference type="InterPro" id="IPR006121">
    <property type="entry name" value="HMA_dom"/>
</dbReference>
<evidence type="ECO:0000256" key="1">
    <source>
        <dbReference type="ARBA" id="ARBA00022723"/>
    </source>
</evidence>
<dbReference type="InterPro" id="IPR036163">
    <property type="entry name" value="HMA_dom_sf"/>
</dbReference>
<evidence type="ECO:0000313" key="4">
    <source>
        <dbReference type="EMBL" id="ORV43143.1"/>
    </source>
</evidence>
<dbReference type="AlphaFoldDB" id="A0A1X1TF11"/>
<dbReference type="FunFam" id="3.30.70.100:FF:000001">
    <property type="entry name" value="ATPase copper transporting beta"/>
    <property type="match status" value="1"/>
</dbReference>
<feature type="domain" description="HMA" evidence="2">
    <location>
        <begin position="1"/>
        <end position="64"/>
    </location>
</feature>
<dbReference type="InterPro" id="IPR017969">
    <property type="entry name" value="Heavy-metal-associated_CS"/>
</dbReference>
<name>A0A1X1TF11_9MYCO</name>
<dbReference type="SUPFAM" id="SSF55008">
    <property type="entry name" value="HMA, heavy metal-associated domain"/>
    <property type="match status" value="1"/>
</dbReference>
<dbReference type="PROSITE" id="PS50846">
    <property type="entry name" value="HMA_2"/>
    <property type="match status" value="1"/>
</dbReference>
<reference evidence="4 5" key="1">
    <citation type="submission" date="2016-01" db="EMBL/GenBank/DDBJ databases">
        <title>The new phylogeny of the genus Mycobacterium.</title>
        <authorList>
            <person name="Tarcisio F."/>
            <person name="Conor M."/>
            <person name="Antonella G."/>
            <person name="Elisabetta G."/>
            <person name="Giulia F.S."/>
            <person name="Sara T."/>
            <person name="Anna F."/>
            <person name="Clotilde B."/>
            <person name="Roberto B."/>
            <person name="Veronica D.S."/>
            <person name="Fabio R."/>
            <person name="Monica P."/>
            <person name="Olivier J."/>
            <person name="Enrico T."/>
            <person name="Nicola S."/>
        </authorList>
    </citation>
    <scope>NUCLEOTIDE SEQUENCE [LARGE SCALE GENOMIC DNA]</scope>
    <source>
        <strain evidence="4 5">DSM 44339</strain>
    </source>
</reference>
<dbReference type="STRING" id="126673.AWC01_06465"/>
<evidence type="ECO:0000313" key="5">
    <source>
        <dbReference type="Proteomes" id="UP000193564"/>
    </source>
</evidence>
<keyword evidence="5" id="KW-1185">Reference proteome</keyword>
<reference evidence="3" key="3">
    <citation type="submission" date="2020-02" db="EMBL/GenBank/DDBJ databases">
        <authorList>
            <person name="Matsumoto Y."/>
            <person name="Motooka D."/>
            <person name="Nakamura S."/>
        </authorList>
    </citation>
    <scope>NUCLEOTIDE SEQUENCE</scope>
    <source>
        <strain evidence="3">JCM 12405</strain>
    </source>
</reference>
<dbReference type="PROSITE" id="PS01047">
    <property type="entry name" value="HMA_1"/>
    <property type="match status" value="1"/>
</dbReference>
<dbReference type="GO" id="GO:0046872">
    <property type="term" value="F:metal ion binding"/>
    <property type="evidence" value="ECO:0007669"/>
    <property type="project" value="UniProtKB-KW"/>
</dbReference>
<evidence type="ECO:0000313" key="6">
    <source>
        <dbReference type="Proteomes" id="UP000467201"/>
    </source>
</evidence>